<dbReference type="SUPFAM" id="SSF51735">
    <property type="entry name" value="NAD(P)-binding Rossmann-fold domains"/>
    <property type="match status" value="1"/>
</dbReference>
<comment type="caution">
    <text evidence="7">The sequence shown here is derived from an EMBL/GenBank/DDBJ whole genome shotgun (WGS) entry which is preliminary data.</text>
</comment>
<evidence type="ECO:0000256" key="2">
    <source>
        <dbReference type="ARBA" id="ARBA00022857"/>
    </source>
</evidence>
<proteinExistence type="inferred from homology"/>
<evidence type="ECO:0000313" key="7">
    <source>
        <dbReference type="EMBL" id="MDQ2070144.1"/>
    </source>
</evidence>
<evidence type="ECO:0000256" key="4">
    <source>
        <dbReference type="ARBA" id="ARBA00023235"/>
    </source>
</evidence>
<evidence type="ECO:0000256" key="5">
    <source>
        <dbReference type="HAMAP-Rule" id="MF_00956"/>
    </source>
</evidence>
<feature type="binding site" evidence="5">
    <location>
        <begin position="164"/>
        <end position="167"/>
    </location>
    <ligand>
        <name>NADP(+)</name>
        <dbReference type="ChEBI" id="CHEBI:58349"/>
    </ligand>
</feature>
<evidence type="ECO:0000313" key="8">
    <source>
        <dbReference type="Proteomes" id="UP001239019"/>
    </source>
</evidence>
<feature type="binding site" evidence="5">
    <location>
        <position position="210"/>
    </location>
    <ligand>
        <name>substrate</name>
    </ligand>
</feature>
<comment type="pathway">
    <text evidence="5">Nucleotide-sugar biosynthesis; GDP-L-fucose biosynthesis via de novo pathway; GDP-L-fucose from GDP-alpha-D-mannose: step 2/2.</text>
</comment>
<dbReference type="Pfam" id="PF01370">
    <property type="entry name" value="Epimerase"/>
    <property type="match status" value="1"/>
</dbReference>
<keyword evidence="2 5" id="KW-0521">NADP</keyword>
<keyword evidence="8" id="KW-1185">Reference proteome</keyword>
<dbReference type="InterPro" id="IPR028614">
    <property type="entry name" value="GDP_fucose/colitose_synth"/>
</dbReference>
<feature type="binding site" evidence="5">
    <location>
        <begin position="11"/>
        <end position="17"/>
    </location>
    <ligand>
        <name>NADP(+)</name>
        <dbReference type="ChEBI" id="CHEBI:58349"/>
    </ligand>
</feature>
<dbReference type="CDD" id="cd05239">
    <property type="entry name" value="GDP_FS_SDR_e"/>
    <property type="match status" value="1"/>
</dbReference>
<dbReference type="InterPro" id="IPR036291">
    <property type="entry name" value="NAD(P)-bd_dom_sf"/>
</dbReference>
<dbReference type="EC" id="1.1.1.271" evidence="5"/>
<organism evidence="7 8">
    <name type="scientific">Natronospira bacteriovora</name>
    <dbReference type="NCBI Taxonomy" id="3069753"/>
    <lineage>
        <taxon>Bacteria</taxon>
        <taxon>Pseudomonadati</taxon>
        <taxon>Pseudomonadota</taxon>
        <taxon>Gammaproteobacteria</taxon>
        <taxon>Natronospirales</taxon>
        <taxon>Natronospiraceae</taxon>
        <taxon>Natronospira</taxon>
    </lineage>
</organism>
<name>A0ABU0W810_9GAMM</name>
<dbReference type="Proteomes" id="UP001239019">
    <property type="component" value="Unassembled WGS sequence"/>
</dbReference>
<dbReference type="PANTHER" id="PTHR43238">
    <property type="entry name" value="GDP-L-FUCOSE SYNTHASE"/>
    <property type="match status" value="1"/>
</dbReference>
<evidence type="ECO:0000259" key="6">
    <source>
        <dbReference type="Pfam" id="PF01370"/>
    </source>
</evidence>
<feature type="domain" description="NAD-dependent epimerase/dehydratase" evidence="6">
    <location>
        <begin position="7"/>
        <end position="228"/>
    </location>
</feature>
<feature type="binding site" evidence="5">
    <location>
        <position position="279"/>
    </location>
    <ligand>
        <name>substrate</name>
    </ligand>
</feature>
<dbReference type="HAMAP" id="MF_00956">
    <property type="entry name" value="GDP_fucose_synth"/>
    <property type="match status" value="1"/>
</dbReference>
<dbReference type="EMBL" id="JAVDDT010000006">
    <property type="protein sequence ID" value="MDQ2070144.1"/>
    <property type="molecule type" value="Genomic_DNA"/>
</dbReference>
<dbReference type="Gene3D" id="3.40.50.720">
    <property type="entry name" value="NAD(P)-binding Rossmann-like Domain"/>
    <property type="match status" value="1"/>
</dbReference>
<feature type="active site" description="Proton donor/acceptor" evidence="5">
    <location>
        <position position="137"/>
    </location>
</feature>
<comment type="similarity">
    <text evidence="1 5">Belongs to the NAD(P)-dependent epimerase/dehydratase family. Fucose synthase subfamily.</text>
</comment>
<keyword evidence="5" id="KW-0511">Multifunctional enzyme</keyword>
<protein>
    <recommendedName>
        <fullName evidence="5">GDP-L-fucose synthase</fullName>
        <ecNumber evidence="5">1.1.1.271</ecNumber>
    </recommendedName>
    <alternativeName>
        <fullName evidence="5">GDP-4-keto-6-deoxy-D-mannose-3,5-epimerase-4-reductase</fullName>
    </alternativeName>
</protein>
<comment type="catalytic activity">
    <reaction evidence="5">
        <text>GDP-beta-L-fucose + NADP(+) = GDP-4-dehydro-alpha-D-rhamnose + NADPH + H(+)</text>
        <dbReference type="Rhea" id="RHEA:18885"/>
        <dbReference type="ChEBI" id="CHEBI:15378"/>
        <dbReference type="ChEBI" id="CHEBI:57273"/>
        <dbReference type="ChEBI" id="CHEBI:57783"/>
        <dbReference type="ChEBI" id="CHEBI:57964"/>
        <dbReference type="ChEBI" id="CHEBI:58349"/>
        <dbReference type="EC" id="1.1.1.271"/>
    </reaction>
</comment>
<keyword evidence="3 5" id="KW-0560">Oxidoreductase</keyword>
<evidence type="ECO:0000256" key="3">
    <source>
        <dbReference type="ARBA" id="ARBA00023002"/>
    </source>
</evidence>
<dbReference type="InterPro" id="IPR001509">
    <property type="entry name" value="Epimerase_deHydtase"/>
</dbReference>
<gene>
    <name evidence="5" type="primary">fcl</name>
    <name evidence="7" type="ORF">RBH19_09670</name>
</gene>
<keyword evidence="4 5" id="KW-0413">Isomerase</keyword>
<sequence length="322" mass="36090">MDSDKRIFVAGHRGMVGSAIVRELERRGYGNILTRSRDELDLLDQRVVRAFLESNEIDEVYLAAARVGGIHANNTYPADFIYQNLMIEANIIHAAHESGVDRLLFLGSSCIYPKHADQPMREDALLTGTLEPTNEPYAIAKIAGIKLCESYNRQHGRDYRSVMPTNLYGPNDNFHPENSHVIPALIRRFHEAAESNADEVGVWGSGKPMREFLHVDDMAAASVHVMELDGETYRAHTDPMLSHINVGTGVDCTIRELAETVAKVTGFKGRLTWDTTKPDGTPRKLMDVSRLRALGWEASIGLEEGLRDAYQWFLENRGNIRS</sequence>
<dbReference type="PANTHER" id="PTHR43238:SF1">
    <property type="entry name" value="GDP-L-FUCOSE SYNTHASE"/>
    <property type="match status" value="1"/>
</dbReference>
<feature type="binding site" evidence="5">
    <location>
        <position position="188"/>
    </location>
    <ligand>
        <name>substrate</name>
    </ligand>
</feature>
<accession>A0ABU0W810</accession>
<feature type="binding site" evidence="5">
    <location>
        <begin position="106"/>
        <end position="109"/>
    </location>
    <ligand>
        <name>NADP(+)</name>
        <dbReference type="ChEBI" id="CHEBI:58349"/>
    </ligand>
</feature>
<feature type="binding site" evidence="5">
    <location>
        <position position="180"/>
    </location>
    <ligand>
        <name>NADP(+)</name>
        <dbReference type="ChEBI" id="CHEBI:58349"/>
    </ligand>
</feature>
<comment type="function">
    <text evidence="5">Catalyzes the two-step NADP-dependent conversion of GDP-4-dehydro-6-deoxy-D-mannose to GDP-fucose, involving an epimerase and a reductase reaction.</text>
</comment>
<dbReference type="Gene3D" id="3.90.25.10">
    <property type="entry name" value="UDP-galactose 4-epimerase, domain 1"/>
    <property type="match status" value="1"/>
</dbReference>
<feature type="binding site" evidence="5">
    <location>
        <position position="141"/>
    </location>
    <ligand>
        <name>NADP(+)</name>
        <dbReference type="ChEBI" id="CHEBI:58349"/>
    </ligand>
</feature>
<reference evidence="7 8" key="1">
    <citation type="submission" date="2023-08" db="EMBL/GenBank/DDBJ databases">
        <title>Whole-genome sequencing of halo(alkali)philic microorganisms from hypersaline lakes.</title>
        <authorList>
            <person name="Sorokin D.Y."/>
            <person name="Abbas B."/>
            <person name="Merkel A.Y."/>
        </authorList>
    </citation>
    <scope>NUCLEOTIDE SEQUENCE [LARGE SCALE GENOMIC DNA]</scope>
    <source>
        <strain evidence="7 8">AB-CW4</strain>
    </source>
</reference>
<feature type="site" description="Important for catalytic activity" evidence="5">
    <location>
        <position position="110"/>
    </location>
</feature>
<feature type="binding site" evidence="5">
    <location>
        <position position="203"/>
    </location>
    <ligand>
        <name>substrate</name>
    </ligand>
</feature>
<feature type="site" description="Important for catalytic activity" evidence="5">
    <location>
        <position position="108"/>
    </location>
</feature>
<evidence type="ECO:0000256" key="1">
    <source>
        <dbReference type="ARBA" id="ARBA00005959"/>
    </source>
</evidence>